<dbReference type="Proteomes" id="UP001595615">
    <property type="component" value="Unassembled WGS sequence"/>
</dbReference>
<dbReference type="RefSeq" id="WP_380857475.1">
    <property type="nucleotide sequence ID" value="NZ_JBHRXV010000003.1"/>
</dbReference>
<keyword evidence="2" id="KW-0238">DNA-binding</keyword>
<reference evidence="3" key="1">
    <citation type="journal article" date="2019" name="Int. J. Syst. Evol. Microbiol.">
        <title>The Global Catalogue of Microorganisms (GCM) 10K type strain sequencing project: providing services to taxonomists for standard genome sequencing and annotation.</title>
        <authorList>
            <consortium name="The Broad Institute Genomics Platform"/>
            <consortium name="The Broad Institute Genome Sequencing Center for Infectious Disease"/>
            <person name="Wu L."/>
            <person name="Ma J."/>
        </authorList>
    </citation>
    <scope>NUCLEOTIDE SEQUENCE [LARGE SCALE GENOMIC DNA]</scope>
    <source>
        <strain evidence="3">KCTC 42644</strain>
    </source>
</reference>
<dbReference type="Gene3D" id="2.10.260.10">
    <property type="match status" value="1"/>
</dbReference>
<evidence type="ECO:0000313" key="3">
    <source>
        <dbReference type="Proteomes" id="UP001595615"/>
    </source>
</evidence>
<dbReference type="GO" id="GO:0003677">
    <property type="term" value="F:DNA binding"/>
    <property type="evidence" value="ECO:0007669"/>
    <property type="project" value="UniProtKB-KW"/>
</dbReference>
<name>A0ABV7X9A3_9SPHN</name>
<evidence type="ECO:0000259" key="1">
    <source>
        <dbReference type="SMART" id="SM00966"/>
    </source>
</evidence>
<organism evidence="2 3">
    <name type="scientific">Sphingoaurantiacus capsulatus</name>
    <dbReference type="NCBI Taxonomy" id="1771310"/>
    <lineage>
        <taxon>Bacteria</taxon>
        <taxon>Pseudomonadati</taxon>
        <taxon>Pseudomonadota</taxon>
        <taxon>Alphaproteobacteria</taxon>
        <taxon>Sphingomonadales</taxon>
        <taxon>Sphingosinicellaceae</taxon>
        <taxon>Sphingoaurantiacus</taxon>
    </lineage>
</organism>
<feature type="domain" description="SpoVT-AbrB" evidence="1">
    <location>
        <begin position="6"/>
        <end position="51"/>
    </location>
</feature>
<dbReference type="SUPFAM" id="SSF89447">
    <property type="entry name" value="AbrB/MazE/MraZ-like"/>
    <property type="match status" value="1"/>
</dbReference>
<dbReference type="SMART" id="SM00966">
    <property type="entry name" value="SpoVT_AbrB"/>
    <property type="match status" value="1"/>
</dbReference>
<comment type="caution">
    <text evidence="2">The sequence shown here is derived from an EMBL/GenBank/DDBJ whole genome shotgun (WGS) entry which is preliminary data.</text>
</comment>
<dbReference type="EMBL" id="JBHRXV010000003">
    <property type="protein sequence ID" value="MFC3711817.1"/>
    <property type="molecule type" value="Genomic_DNA"/>
</dbReference>
<dbReference type="InterPro" id="IPR037914">
    <property type="entry name" value="SpoVT-AbrB_sf"/>
</dbReference>
<protein>
    <submittedName>
        <fullName evidence="2">AbrB/MazE/SpoVT family DNA-binding domain-containing protein</fullName>
    </submittedName>
</protein>
<evidence type="ECO:0000313" key="2">
    <source>
        <dbReference type="EMBL" id="MFC3711817.1"/>
    </source>
</evidence>
<dbReference type="InterPro" id="IPR007159">
    <property type="entry name" value="SpoVT-AbrB_dom"/>
</dbReference>
<sequence length="89" mass="10124">MNAPSTRLSAKGQVVIPKEVRDAKHWLPGTAFEVVDRPDGVLLRPLKRYGTRPIDEVLAEIRSIVNYQGPPGDEESWRHAIDEMFKNKE</sequence>
<dbReference type="Pfam" id="PF04014">
    <property type="entry name" value="MazE_antitoxin"/>
    <property type="match status" value="1"/>
</dbReference>
<proteinExistence type="predicted"/>
<keyword evidence="3" id="KW-1185">Reference proteome</keyword>
<accession>A0ABV7X9A3</accession>
<dbReference type="NCBIfam" id="TIGR01439">
    <property type="entry name" value="lp_hng_hel_AbrB"/>
    <property type="match status" value="1"/>
</dbReference>
<gene>
    <name evidence="2" type="ORF">ACFOMD_04495</name>
</gene>